<feature type="region of interest" description="Disordered" evidence="4">
    <location>
        <begin position="459"/>
        <end position="494"/>
    </location>
</feature>
<dbReference type="SMART" id="SM00360">
    <property type="entry name" value="RRM"/>
    <property type="match status" value="2"/>
</dbReference>
<reference evidence="6" key="2">
    <citation type="journal article" date="2017" name="J. Med. Entomol.">
        <title>Transcriptome Analysis of the Triatoma infestans (Hemiptera: Reduviidae) Integument.</title>
        <authorList>
            <person name="Calderon-Fernandez G.M."/>
            <person name="Moriconi D.E."/>
            <person name="Dulbecco A.B."/>
            <person name="Juarez M.P."/>
        </authorList>
    </citation>
    <scope>NUCLEOTIDE SEQUENCE</scope>
    <source>
        <strain evidence="6">Int1</strain>
        <tissue evidence="6">Integument</tissue>
    </source>
</reference>
<feature type="compositionally biased region" description="Basic and acidic residues" evidence="4">
    <location>
        <begin position="601"/>
        <end position="619"/>
    </location>
</feature>
<evidence type="ECO:0000256" key="4">
    <source>
        <dbReference type="SAM" id="MobiDB-lite"/>
    </source>
</evidence>
<dbReference type="InterPro" id="IPR000504">
    <property type="entry name" value="RRM_dom"/>
</dbReference>
<dbReference type="InterPro" id="IPR012677">
    <property type="entry name" value="Nucleotide-bd_a/b_plait_sf"/>
</dbReference>
<keyword evidence="2 3" id="KW-0694">RNA-binding</keyword>
<evidence type="ECO:0000313" key="6">
    <source>
        <dbReference type="EMBL" id="JAS01381.1"/>
    </source>
</evidence>
<feature type="compositionally biased region" description="Gly residues" evidence="4">
    <location>
        <begin position="131"/>
        <end position="140"/>
    </location>
</feature>
<dbReference type="EMBL" id="GEMB01001789">
    <property type="protein sequence ID" value="JAS01381.1"/>
    <property type="molecule type" value="Transcribed_RNA"/>
</dbReference>
<dbReference type="GO" id="GO:0005634">
    <property type="term" value="C:nucleus"/>
    <property type="evidence" value="ECO:0007669"/>
    <property type="project" value="UniProtKB-ARBA"/>
</dbReference>
<evidence type="ECO:0000256" key="1">
    <source>
        <dbReference type="ARBA" id="ARBA00022737"/>
    </source>
</evidence>
<feature type="domain" description="RRM" evidence="5">
    <location>
        <begin position="200"/>
        <end position="272"/>
    </location>
</feature>
<organism evidence="6">
    <name type="scientific">Triatoma infestans</name>
    <name type="common">Assassin bug</name>
    <dbReference type="NCBI Taxonomy" id="30076"/>
    <lineage>
        <taxon>Eukaryota</taxon>
        <taxon>Metazoa</taxon>
        <taxon>Ecdysozoa</taxon>
        <taxon>Arthropoda</taxon>
        <taxon>Hexapoda</taxon>
        <taxon>Insecta</taxon>
        <taxon>Pterygota</taxon>
        <taxon>Neoptera</taxon>
        <taxon>Paraneoptera</taxon>
        <taxon>Hemiptera</taxon>
        <taxon>Heteroptera</taxon>
        <taxon>Panheteroptera</taxon>
        <taxon>Cimicomorpha</taxon>
        <taxon>Reduviidae</taxon>
        <taxon>Triatominae</taxon>
        <taxon>Triatoma</taxon>
    </lineage>
</organism>
<feature type="compositionally biased region" description="Polar residues" evidence="4">
    <location>
        <begin position="13"/>
        <end position="27"/>
    </location>
</feature>
<dbReference type="FunFam" id="3.30.70.330:FF:000513">
    <property type="entry name" value="Splicing factor, proline-and glutamine-rich"/>
    <property type="match status" value="1"/>
</dbReference>
<dbReference type="AlphaFoldDB" id="A0A161MBR5"/>
<feature type="compositionally biased region" description="Gly residues" evidence="4">
    <location>
        <begin position="84"/>
        <end position="94"/>
    </location>
</feature>
<feature type="compositionally biased region" description="Basic and acidic residues" evidence="4">
    <location>
        <begin position="1"/>
        <end position="11"/>
    </location>
</feature>
<dbReference type="CDD" id="cd12945">
    <property type="entry name" value="NOPS_NONA_like"/>
    <property type="match status" value="1"/>
</dbReference>
<dbReference type="PROSITE" id="PS50102">
    <property type="entry name" value="RRM"/>
    <property type="match status" value="2"/>
</dbReference>
<dbReference type="Gene3D" id="6.10.250.1170">
    <property type="match status" value="1"/>
</dbReference>
<feature type="compositionally biased region" description="Basic and acidic residues" evidence="4">
    <location>
        <begin position="566"/>
        <end position="582"/>
    </location>
</feature>
<accession>A0A161MBR5</accession>
<feature type="compositionally biased region" description="Basic and acidic residues" evidence="4">
    <location>
        <begin position="50"/>
        <end position="60"/>
    </location>
</feature>
<dbReference type="GO" id="GO:0003723">
    <property type="term" value="F:RNA binding"/>
    <property type="evidence" value="ECO:0007669"/>
    <property type="project" value="UniProtKB-UniRule"/>
</dbReference>
<dbReference type="FunFam" id="3.30.70.330:FF:000043">
    <property type="entry name" value="paraspeckle component 1 isoform X1"/>
    <property type="match status" value="1"/>
</dbReference>
<sequence length="619" mass="70085">MSTEQQPKEEPNAATNGQSNESQNRTPDGNRRNNQFQGGRGGKFNNPANRKMDGKIKMEGDDSNQQHNMHQQHGGHNMQHHMEGGGGGASGGGRGRGRGMRGGRGGGGDMGRNTNNSSEGGDNDQQQQHMMGGGGGGGGRGRGRGRGGHMRGGPSEASGGGPGRMNEMAYLNERLLKTVSGPTLDLPPQEFKEKKFNGRCRLYIGNLDPSITEEEFKALFVNYGETSELYINKEKNFAFIRLDYRSTAEKAKRELDGHVLKNRNLRVRFAPLGATVKVKNLTPYVTNELLELAFSVFGEVERAMVSVDERGNSLKEGIVEFTRKGSAQSALRYCNEGCFFLTSSLKPVILEPYEAVEDSDGFSEKMILKKGPDFFEARETGPRFANKDSFEHEFGTRWKQIYELFRQKEEALKREMRLEEEKLEAQLQYAKYEHETEVLREQLRQRELDRERQKREWEIKERQAEEQRVAEEEALRRQQEELSRRMHHQDDELRRRQQENSLFMQTHQMNSLVGDQDPSRQGGAGGYGGSSTNNDPLREYDNMEAGVQRQTSEANYMEMGYNRSSNRYDGRGDPGRMEDMASRRPPQNTGSAVGGGGGRWGHQERRSQNEDFPNKRRRY</sequence>
<name>A0A161MBR5_TRIIF</name>
<feature type="domain" description="RRM" evidence="5">
    <location>
        <begin position="274"/>
        <end position="355"/>
    </location>
</feature>
<dbReference type="InterPro" id="IPR035979">
    <property type="entry name" value="RBD_domain_sf"/>
</dbReference>
<feature type="region of interest" description="Disordered" evidence="4">
    <location>
        <begin position="512"/>
        <end position="619"/>
    </location>
</feature>
<feature type="compositionally biased region" description="Low complexity" evidence="4">
    <location>
        <begin position="65"/>
        <end position="77"/>
    </location>
</feature>
<protein>
    <submittedName>
        <fullName evidence="6">Hrp65 isoform x2</fullName>
    </submittedName>
</protein>
<evidence type="ECO:0000259" key="5">
    <source>
        <dbReference type="PROSITE" id="PS50102"/>
    </source>
</evidence>
<dbReference type="PANTHER" id="PTHR23189">
    <property type="entry name" value="RNA RECOGNITION MOTIF-CONTAINING"/>
    <property type="match status" value="1"/>
</dbReference>
<dbReference type="SUPFAM" id="SSF54928">
    <property type="entry name" value="RNA-binding domain, RBD"/>
    <property type="match status" value="1"/>
</dbReference>
<keyword evidence="1" id="KW-0677">Repeat</keyword>
<evidence type="ECO:0000256" key="2">
    <source>
        <dbReference type="ARBA" id="ARBA00022884"/>
    </source>
</evidence>
<proteinExistence type="predicted"/>
<feature type="compositionally biased region" description="Polar residues" evidence="4">
    <location>
        <begin position="117"/>
        <end position="128"/>
    </location>
</feature>
<feature type="region of interest" description="Disordered" evidence="4">
    <location>
        <begin position="1"/>
        <end position="166"/>
    </location>
</feature>
<reference evidence="6" key="1">
    <citation type="submission" date="2016-04" db="EMBL/GenBank/DDBJ databases">
        <authorList>
            <person name="Calderon-Fernandez G.M.Sr."/>
        </authorList>
    </citation>
    <scope>NUCLEOTIDE SEQUENCE</scope>
    <source>
        <strain evidence="6">Int1</strain>
        <tissue evidence="6">Integument</tissue>
    </source>
</reference>
<dbReference type="Pfam" id="PF08075">
    <property type="entry name" value="NOPS"/>
    <property type="match status" value="1"/>
</dbReference>
<dbReference type="Pfam" id="PF00076">
    <property type="entry name" value="RRM_1"/>
    <property type="match status" value="2"/>
</dbReference>
<evidence type="ECO:0000256" key="3">
    <source>
        <dbReference type="PROSITE-ProRule" id="PRU00176"/>
    </source>
</evidence>
<dbReference type="Gene3D" id="3.30.70.330">
    <property type="match status" value="2"/>
</dbReference>
<dbReference type="InterPro" id="IPR012975">
    <property type="entry name" value="NOPS"/>
</dbReference>